<evidence type="ECO:0000256" key="5">
    <source>
        <dbReference type="ARBA" id="ARBA00022917"/>
    </source>
</evidence>
<dbReference type="STRING" id="39946.A2XXV1"/>
<dbReference type="EMBL" id="CM000129">
    <property type="protein sequence ID" value="EAY95661.1"/>
    <property type="molecule type" value="Genomic_DNA"/>
</dbReference>
<keyword evidence="13" id="KW-1185">Reference proteome</keyword>
<evidence type="ECO:0000256" key="9">
    <source>
        <dbReference type="ARBA" id="ARBA00083220"/>
    </source>
</evidence>
<dbReference type="OMA" id="IPRAKKP"/>
<dbReference type="PANTHER" id="PTHR10388">
    <property type="entry name" value="EUKARYOTIC TRANSLATION INITIATION FACTOR SUI1"/>
    <property type="match status" value="1"/>
</dbReference>
<evidence type="ECO:0000313" key="12">
    <source>
        <dbReference type="EMBL" id="EAY95661.1"/>
    </source>
</evidence>
<evidence type="ECO:0000256" key="6">
    <source>
        <dbReference type="ARBA" id="ARBA00031826"/>
    </source>
</evidence>
<organism evidence="12 13">
    <name type="scientific">Oryza sativa subsp. indica</name>
    <name type="common">Rice</name>
    <dbReference type="NCBI Taxonomy" id="39946"/>
    <lineage>
        <taxon>Eukaryota</taxon>
        <taxon>Viridiplantae</taxon>
        <taxon>Streptophyta</taxon>
        <taxon>Embryophyta</taxon>
        <taxon>Tracheophyta</taxon>
        <taxon>Spermatophyta</taxon>
        <taxon>Magnoliopsida</taxon>
        <taxon>Liliopsida</taxon>
        <taxon>Poales</taxon>
        <taxon>Poaceae</taxon>
        <taxon>BOP clade</taxon>
        <taxon>Oryzoideae</taxon>
        <taxon>Oryzeae</taxon>
        <taxon>Oryzinae</taxon>
        <taxon>Oryza</taxon>
        <taxon>Oryza sativa</taxon>
    </lineage>
</organism>
<gene>
    <name evidence="12" type="ORF">OsI_17527</name>
</gene>
<dbReference type="InterPro" id="IPR036877">
    <property type="entry name" value="SUI1_dom_sf"/>
</dbReference>
<keyword evidence="4" id="KW-0810">Translation regulation</keyword>
<dbReference type="Proteomes" id="UP000007015">
    <property type="component" value="Chromosome 4"/>
</dbReference>
<comment type="function">
    <text evidence="1">Probably involved in translation.</text>
</comment>
<dbReference type="CDD" id="cd11566">
    <property type="entry name" value="eIF1_SUI1"/>
    <property type="match status" value="1"/>
</dbReference>
<sequence length="243" mass="25418">MQKTNAKNTNPPAISSATIPRAKKPAAAAVSPSSKLASSNKVTKVSPPPPQLSALWAAASSSDEEEEAVAVAVAVVPAPPPPQPASKKGKYVKGRAASKNKYLVPRRGEEDQAAEGGGNSSSKLMSGAPEEFGLPAGTFDAFADAEGEDAAAGRGAGGDYVHVRVQQRNGRKTLTTVQGIGGEYNYAKVLRDLKRELCCNGNVVEDKELGKIIQLQGDHRNSVSDFLAKAGMVRKDNIKVHGF</sequence>
<dbReference type="NCBIfam" id="TIGR01160">
    <property type="entry name" value="SUI1_MOF2"/>
    <property type="match status" value="1"/>
</dbReference>
<feature type="compositionally biased region" description="Basic residues" evidence="10">
    <location>
        <begin position="87"/>
        <end position="98"/>
    </location>
</feature>
<evidence type="ECO:0000256" key="1">
    <source>
        <dbReference type="ARBA" id="ARBA00003130"/>
    </source>
</evidence>
<dbReference type="SUPFAM" id="SSF55159">
    <property type="entry name" value="eIF1-like"/>
    <property type="match status" value="1"/>
</dbReference>
<name>A2XXV1_ORYSI</name>
<evidence type="ECO:0000256" key="10">
    <source>
        <dbReference type="SAM" id="MobiDB-lite"/>
    </source>
</evidence>
<dbReference type="GO" id="GO:0003729">
    <property type="term" value="F:mRNA binding"/>
    <property type="evidence" value="ECO:0007669"/>
    <property type="project" value="UniProtKB-ARBA"/>
</dbReference>
<dbReference type="Pfam" id="PF01253">
    <property type="entry name" value="SUI1"/>
    <property type="match status" value="1"/>
</dbReference>
<dbReference type="GO" id="GO:0006417">
    <property type="term" value="P:regulation of translation"/>
    <property type="evidence" value="ECO:0007669"/>
    <property type="project" value="UniProtKB-KW"/>
</dbReference>
<evidence type="ECO:0000256" key="3">
    <source>
        <dbReference type="ARBA" id="ARBA00022540"/>
    </source>
</evidence>
<evidence type="ECO:0000256" key="4">
    <source>
        <dbReference type="ARBA" id="ARBA00022845"/>
    </source>
</evidence>
<evidence type="ECO:0000256" key="8">
    <source>
        <dbReference type="ARBA" id="ARBA00075362"/>
    </source>
</evidence>
<protein>
    <recommendedName>
        <fullName evidence="7">Protein translation factor SUI1 homolog</fullName>
    </recommendedName>
    <alternativeName>
        <fullName evidence="8">Protein GOS2</fullName>
    </alternativeName>
    <alternativeName>
        <fullName evidence="9">Protein eIF1</fullName>
    </alternativeName>
    <alternativeName>
        <fullName evidence="6">Translation initiation factor 1</fullName>
    </alternativeName>
</protein>
<proteinExistence type="inferred from homology"/>
<evidence type="ECO:0000313" key="13">
    <source>
        <dbReference type="Proteomes" id="UP000007015"/>
    </source>
</evidence>
<dbReference type="HOGENOM" id="CLU_1162705_0_0_1"/>
<accession>A2XXV1</accession>
<reference evidence="12 13" key="1">
    <citation type="journal article" date="2005" name="PLoS Biol.">
        <title>The genomes of Oryza sativa: a history of duplications.</title>
        <authorList>
            <person name="Yu J."/>
            <person name="Wang J."/>
            <person name="Lin W."/>
            <person name="Li S."/>
            <person name="Li H."/>
            <person name="Zhou J."/>
            <person name="Ni P."/>
            <person name="Dong W."/>
            <person name="Hu S."/>
            <person name="Zeng C."/>
            <person name="Zhang J."/>
            <person name="Zhang Y."/>
            <person name="Li R."/>
            <person name="Xu Z."/>
            <person name="Li S."/>
            <person name="Li X."/>
            <person name="Zheng H."/>
            <person name="Cong L."/>
            <person name="Lin L."/>
            <person name="Yin J."/>
            <person name="Geng J."/>
            <person name="Li G."/>
            <person name="Shi J."/>
            <person name="Liu J."/>
            <person name="Lv H."/>
            <person name="Li J."/>
            <person name="Wang J."/>
            <person name="Deng Y."/>
            <person name="Ran L."/>
            <person name="Shi X."/>
            <person name="Wang X."/>
            <person name="Wu Q."/>
            <person name="Li C."/>
            <person name="Ren X."/>
            <person name="Wang J."/>
            <person name="Wang X."/>
            <person name="Li D."/>
            <person name="Liu D."/>
            <person name="Zhang X."/>
            <person name="Ji Z."/>
            <person name="Zhao W."/>
            <person name="Sun Y."/>
            <person name="Zhang Z."/>
            <person name="Bao J."/>
            <person name="Han Y."/>
            <person name="Dong L."/>
            <person name="Ji J."/>
            <person name="Chen P."/>
            <person name="Wu S."/>
            <person name="Liu J."/>
            <person name="Xiao Y."/>
            <person name="Bu D."/>
            <person name="Tan J."/>
            <person name="Yang L."/>
            <person name="Ye C."/>
            <person name="Zhang J."/>
            <person name="Xu J."/>
            <person name="Zhou Y."/>
            <person name="Yu Y."/>
            <person name="Zhang B."/>
            <person name="Zhuang S."/>
            <person name="Wei H."/>
            <person name="Liu B."/>
            <person name="Lei M."/>
            <person name="Yu H."/>
            <person name="Li Y."/>
            <person name="Xu H."/>
            <person name="Wei S."/>
            <person name="He X."/>
            <person name="Fang L."/>
            <person name="Zhang Z."/>
            <person name="Zhang Y."/>
            <person name="Huang X."/>
            <person name="Su Z."/>
            <person name="Tong W."/>
            <person name="Li J."/>
            <person name="Tong Z."/>
            <person name="Li S."/>
            <person name="Ye J."/>
            <person name="Wang L."/>
            <person name="Fang L."/>
            <person name="Lei T."/>
            <person name="Chen C."/>
            <person name="Chen H."/>
            <person name="Xu Z."/>
            <person name="Li H."/>
            <person name="Huang H."/>
            <person name="Zhang F."/>
            <person name="Xu H."/>
            <person name="Li N."/>
            <person name="Zhao C."/>
            <person name="Li S."/>
            <person name="Dong L."/>
            <person name="Huang Y."/>
            <person name="Li L."/>
            <person name="Xi Y."/>
            <person name="Qi Q."/>
            <person name="Li W."/>
            <person name="Zhang B."/>
            <person name="Hu W."/>
            <person name="Zhang Y."/>
            <person name="Tian X."/>
            <person name="Jiao Y."/>
            <person name="Liang X."/>
            <person name="Jin J."/>
            <person name="Gao L."/>
            <person name="Zheng W."/>
            <person name="Hao B."/>
            <person name="Liu S."/>
            <person name="Wang W."/>
            <person name="Yuan L."/>
            <person name="Cao M."/>
            <person name="McDermott J."/>
            <person name="Samudrala R."/>
            <person name="Wang J."/>
            <person name="Wong G.K."/>
            <person name="Yang H."/>
        </authorList>
    </citation>
    <scope>NUCLEOTIDE SEQUENCE [LARGE SCALE GENOMIC DNA]</scope>
    <source>
        <strain evidence="13">cv. 93-11</strain>
    </source>
</reference>
<dbReference type="Gramene" id="BGIOSGA014301-TA">
    <property type="protein sequence ID" value="BGIOSGA014301-PA"/>
    <property type="gene ID" value="BGIOSGA014301"/>
</dbReference>
<feature type="domain" description="SUI1" evidence="11">
    <location>
        <begin position="161"/>
        <end position="231"/>
    </location>
</feature>
<feature type="compositionally biased region" description="Low complexity" evidence="10">
    <location>
        <begin position="25"/>
        <end position="39"/>
    </location>
</feature>
<dbReference type="AlphaFoldDB" id="A2XXV1"/>
<evidence type="ECO:0000256" key="2">
    <source>
        <dbReference type="ARBA" id="ARBA00005422"/>
    </source>
</evidence>
<feature type="compositionally biased region" description="Polar residues" evidence="10">
    <location>
        <begin position="1"/>
        <end position="18"/>
    </location>
</feature>
<keyword evidence="3" id="KW-0396">Initiation factor</keyword>
<dbReference type="Gene3D" id="3.30.780.10">
    <property type="entry name" value="SUI1-like domain"/>
    <property type="match status" value="1"/>
</dbReference>
<evidence type="ECO:0000256" key="7">
    <source>
        <dbReference type="ARBA" id="ARBA00070288"/>
    </source>
</evidence>
<keyword evidence="5" id="KW-0648">Protein biosynthesis</keyword>
<dbReference type="FunFam" id="3.30.780.10:FF:000001">
    <property type="entry name" value="Eukaryotic translation initiation factor SUI1"/>
    <property type="match status" value="1"/>
</dbReference>
<dbReference type="PROSITE" id="PS50296">
    <property type="entry name" value="SUI1"/>
    <property type="match status" value="1"/>
</dbReference>
<dbReference type="InterPro" id="IPR005874">
    <property type="entry name" value="SUI1_euk"/>
</dbReference>
<feature type="compositionally biased region" description="Low complexity" evidence="10">
    <location>
        <begin position="52"/>
        <end position="61"/>
    </location>
</feature>
<evidence type="ECO:0000259" key="11">
    <source>
        <dbReference type="PROSITE" id="PS50296"/>
    </source>
</evidence>
<comment type="similarity">
    <text evidence="2">Belongs to the SUI1 family.</text>
</comment>
<feature type="region of interest" description="Disordered" evidence="10">
    <location>
        <begin position="1"/>
        <end position="128"/>
    </location>
</feature>
<dbReference type="GO" id="GO:0003743">
    <property type="term" value="F:translation initiation factor activity"/>
    <property type="evidence" value="ECO:0007669"/>
    <property type="project" value="UniProtKB-KW"/>
</dbReference>
<dbReference type="InterPro" id="IPR001950">
    <property type="entry name" value="SUI1"/>
</dbReference>